<dbReference type="GO" id="GO:0005789">
    <property type="term" value="C:endoplasmic reticulum membrane"/>
    <property type="evidence" value="ECO:0007669"/>
    <property type="project" value="TreeGrafter"/>
</dbReference>
<dbReference type="PROSITE" id="PS00636">
    <property type="entry name" value="DNAJ_1"/>
    <property type="match status" value="1"/>
</dbReference>
<evidence type="ECO:0000256" key="4">
    <source>
        <dbReference type="ARBA" id="ARBA00023136"/>
    </source>
</evidence>
<feature type="non-terminal residue" evidence="9">
    <location>
        <position position="344"/>
    </location>
</feature>
<dbReference type="InterPro" id="IPR036869">
    <property type="entry name" value="J_dom_sf"/>
</dbReference>
<dbReference type="PANTHER" id="PTHR44176:SF1">
    <property type="entry name" value="DNAJ HOMOLOG SUBFAMILY C MEMBER 25"/>
    <property type="match status" value="1"/>
</dbReference>
<keyword evidence="2 7" id="KW-0812">Transmembrane</keyword>
<proteinExistence type="inferred from homology"/>
<dbReference type="PANTHER" id="PTHR44176">
    <property type="entry name" value="DNAJ HOMOLOG SUBFAMILY C MEMBER 25"/>
    <property type="match status" value="1"/>
</dbReference>
<comment type="similarity">
    <text evidence="6">Belongs to the DNAJC25 family.</text>
</comment>
<sequence length="344" mass="41649">FSKQFKMATRKTDVCFLILFSFSMISTSHGYIEGLYCGVENCYDVLGVDRESARTEISKAYRKLARKWHPDMHKKKDAKEKAEVEFKRVANAYEILKDEESRKDYDYMLDNPDEFYSHYYRYYKHRVAPKVDVRIVLAVTISVISVIQYWSAWNNYHTAIKYLVTVPKYRLQAQQIAKKEGLLNTQKKRDRSKSKEEIREEEEAVLRNIVAEKMDIKGGYSKPDIYGVLWLLILFSPYYLVMYIYWYARWIWKFTICRQDYGEEEQIYIIRKYMKLSQSQWDAQDESEIEYFLESELWIKENFLEWKQQKEEEMKIKLAENSRHKMYRRYMKMHGPSQMTFGPE</sequence>
<dbReference type="EMBL" id="CAIIXF020000006">
    <property type="protein sequence ID" value="CAH1785465.1"/>
    <property type="molecule type" value="Genomic_DNA"/>
</dbReference>
<keyword evidence="5" id="KW-0143">Chaperone</keyword>
<dbReference type="SUPFAM" id="SSF46565">
    <property type="entry name" value="Chaperone J-domain"/>
    <property type="match status" value="1"/>
</dbReference>
<keyword evidence="4 7" id="KW-0472">Membrane</keyword>
<keyword evidence="10" id="KW-1185">Reference proteome</keyword>
<feature type="domain" description="J" evidence="8">
    <location>
        <begin position="41"/>
        <end position="109"/>
    </location>
</feature>
<dbReference type="InterPro" id="IPR018253">
    <property type="entry name" value="DnaJ_domain_CS"/>
</dbReference>
<dbReference type="CDD" id="cd06257">
    <property type="entry name" value="DnaJ"/>
    <property type="match status" value="1"/>
</dbReference>
<dbReference type="InterPro" id="IPR001623">
    <property type="entry name" value="DnaJ_domain"/>
</dbReference>
<evidence type="ECO:0000256" key="5">
    <source>
        <dbReference type="ARBA" id="ARBA00023186"/>
    </source>
</evidence>
<dbReference type="AlphaFoldDB" id="A0A8S4NZG0"/>
<evidence type="ECO:0000256" key="7">
    <source>
        <dbReference type="SAM" id="Phobius"/>
    </source>
</evidence>
<feature type="transmembrane region" description="Helical" evidence="7">
    <location>
        <begin position="225"/>
        <end position="248"/>
    </location>
</feature>
<dbReference type="PROSITE" id="PS50076">
    <property type="entry name" value="DNAJ_2"/>
    <property type="match status" value="1"/>
</dbReference>
<evidence type="ECO:0000256" key="3">
    <source>
        <dbReference type="ARBA" id="ARBA00022989"/>
    </source>
</evidence>
<evidence type="ECO:0000256" key="6">
    <source>
        <dbReference type="ARBA" id="ARBA00024193"/>
    </source>
</evidence>
<dbReference type="PRINTS" id="PR00625">
    <property type="entry name" value="JDOMAIN"/>
</dbReference>
<dbReference type="Proteomes" id="UP000749559">
    <property type="component" value="Unassembled WGS sequence"/>
</dbReference>
<keyword evidence="3 7" id="KW-1133">Transmembrane helix</keyword>
<gene>
    <name evidence="9" type="ORF">OFUS_LOCUS11515</name>
</gene>
<dbReference type="FunFam" id="1.10.287.110:FF:000036">
    <property type="entry name" value="dnaJ homolog subfamily C member 25"/>
    <property type="match status" value="1"/>
</dbReference>
<comment type="subcellular location">
    <subcellularLocation>
        <location evidence="1">Membrane</location>
        <topology evidence="1">Multi-pass membrane protein</topology>
    </subcellularLocation>
</comment>
<comment type="caution">
    <text evidence="9">The sequence shown here is derived from an EMBL/GenBank/DDBJ whole genome shotgun (WGS) entry which is preliminary data.</text>
</comment>
<accession>A0A8S4NZG0</accession>
<evidence type="ECO:0000256" key="1">
    <source>
        <dbReference type="ARBA" id="ARBA00004141"/>
    </source>
</evidence>
<evidence type="ECO:0000313" key="9">
    <source>
        <dbReference type="EMBL" id="CAH1785465.1"/>
    </source>
</evidence>
<organism evidence="9 10">
    <name type="scientific">Owenia fusiformis</name>
    <name type="common">Polychaete worm</name>
    <dbReference type="NCBI Taxonomy" id="6347"/>
    <lineage>
        <taxon>Eukaryota</taxon>
        <taxon>Metazoa</taxon>
        <taxon>Spiralia</taxon>
        <taxon>Lophotrochozoa</taxon>
        <taxon>Annelida</taxon>
        <taxon>Polychaeta</taxon>
        <taxon>Sedentaria</taxon>
        <taxon>Canalipalpata</taxon>
        <taxon>Sabellida</taxon>
        <taxon>Oweniida</taxon>
        <taxon>Oweniidae</taxon>
        <taxon>Owenia</taxon>
    </lineage>
</organism>
<dbReference type="OrthoDB" id="270167at2759"/>
<evidence type="ECO:0000256" key="2">
    <source>
        <dbReference type="ARBA" id="ARBA00022692"/>
    </source>
</evidence>
<dbReference type="Pfam" id="PF00226">
    <property type="entry name" value="DnaJ"/>
    <property type="match status" value="1"/>
</dbReference>
<dbReference type="InterPro" id="IPR044632">
    <property type="entry name" value="DNAJC25-like"/>
</dbReference>
<protein>
    <recommendedName>
        <fullName evidence="8">J domain-containing protein</fullName>
    </recommendedName>
</protein>
<evidence type="ECO:0000259" key="8">
    <source>
        <dbReference type="PROSITE" id="PS50076"/>
    </source>
</evidence>
<reference evidence="9" key="1">
    <citation type="submission" date="2022-03" db="EMBL/GenBank/DDBJ databases">
        <authorList>
            <person name="Martin C."/>
        </authorList>
    </citation>
    <scope>NUCLEOTIDE SEQUENCE</scope>
</reference>
<name>A0A8S4NZG0_OWEFU</name>
<dbReference type="SMART" id="SM00271">
    <property type="entry name" value="DnaJ"/>
    <property type="match status" value="1"/>
</dbReference>
<evidence type="ECO:0000313" key="10">
    <source>
        <dbReference type="Proteomes" id="UP000749559"/>
    </source>
</evidence>
<dbReference type="Gene3D" id="1.10.287.110">
    <property type="entry name" value="DnaJ domain"/>
    <property type="match status" value="1"/>
</dbReference>
<dbReference type="GO" id="GO:0006457">
    <property type="term" value="P:protein folding"/>
    <property type="evidence" value="ECO:0007669"/>
    <property type="project" value="InterPro"/>
</dbReference>